<dbReference type="Gene3D" id="3.50.50.60">
    <property type="entry name" value="FAD/NAD(P)-binding domain"/>
    <property type="match status" value="1"/>
</dbReference>
<dbReference type="InterPro" id="IPR036188">
    <property type="entry name" value="FAD/NAD-bd_sf"/>
</dbReference>
<dbReference type="PRINTS" id="PR00420">
    <property type="entry name" value="RNGMNOXGNASE"/>
</dbReference>
<reference evidence="7 8" key="1">
    <citation type="submission" date="2020-07" db="EMBL/GenBank/DDBJ databases">
        <title>Sequencing the genomes of 1000 actinobacteria strains.</title>
        <authorList>
            <person name="Klenk H.-P."/>
        </authorList>
    </citation>
    <scope>NUCLEOTIDE SEQUENCE [LARGE SCALE GENOMIC DNA]</scope>
    <source>
        <strain evidence="7 8">DSM 26154</strain>
    </source>
</reference>
<protein>
    <submittedName>
        <fullName evidence="7">Salicylate hydroxylase</fullName>
        <ecNumber evidence="7">1.14.13.1</ecNumber>
    </submittedName>
</protein>
<keyword evidence="4 7" id="KW-0560">Oxidoreductase</keyword>
<dbReference type="AlphaFoldDB" id="A0A852VWC3"/>
<dbReference type="GO" id="GO:0071949">
    <property type="term" value="F:FAD binding"/>
    <property type="evidence" value="ECO:0007669"/>
    <property type="project" value="InterPro"/>
</dbReference>
<sequence>MRIAIIGGGIGGLTLALALRKEGHEALVHERAPQFGRVGADINLTPNAVRALDPLGVGEPLRAEAARPRFRISRDGYTGEETSRLPMSDAAEESYGAPQLTIHRADLLDALEAAVGADAVRLGHQLESCDVSSEGVSLRFADGSTDEVDVVVGADGIHSAVRRSILGEEHPEFTGTVAYRAVVPTERVAHLPDIDCFTKFWGKDRYTQIVTFPLTRGEETFVFATEGRESWSQESWTTPGRIEDVRAAYADFHDDARALLEACDEVLISALYVRDPLSTWGAGGATLLGDAAHPMMPFMAQGAGQAIEDAIVLARNLATHGAPAGLRSYEDMRRDRTAKIQLGSRGNEWLKDGGNADWVYDYDAWSVPV</sequence>
<evidence type="ECO:0000256" key="3">
    <source>
        <dbReference type="ARBA" id="ARBA00022827"/>
    </source>
</evidence>
<proteinExistence type="predicted"/>
<dbReference type="Proteomes" id="UP000554054">
    <property type="component" value="Unassembled WGS sequence"/>
</dbReference>
<dbReference type="RefSeq" id="WP_185990928.1">
    <property type="nucleotide sequence ID" value="NZ_JACCAE010000001.1"/>
</dbReference>
<keyword evidence="2" id="KW-0285">Flavoprotein</keyword>
<gene>
    <name evidence="7" type="ORF">BJY20_001467</name>
</gene>
<evidence type="ECO:0000313" key="8">
    <source>
        <dbReference type="Proteomes" id="UP000554054"/>
    </source>
</evidence>
<dbReference type="PANTHER" id="PTHR13789">
    <property type="entry name" value="MONOOXYGENASE"/>
    <property type="match status" value="1"/>
</dbReference>
<dbReference type="EC" id="1.14.13.1" evidence="7"/>
<dbReference type="Pfam" id="PF01494">
    <property type="entry name" value="FAD_binding_3"/>
    <property type="match status" value="1"/>
</dbReference>
<evidence type="ECO:0000256" key="2">
    <source>
        <dbReference type="ARBA" id="ARBA00022630"/>
    </source>
</evidence>
<evidence type="ECO:0000259" key="6">
    <source>
        <dbReference type="Pfam" id="PF01494"/>
    </source>
</evidence>
<comment type="cofactor">
    <cofactor evidence="1">
        <name>FAD</name>
        <dbReference type="ChEBI" id="CHEBI:57692"/>
    </cofactor>
</comment>
<dbReference type="InterPro" id="IPR002938">
    <property type="entry name" value="FAD-bd"/>
</dbReference>
<evidence type="ECO:0000256" key="4">
    <source>
        <dbReference type="ARBA" id="ARBA00023002"/>
    </source>
</evidence>
<dbReference type="SUPFAM" id="SSF54373">
    <property type="entry name" value="FAD-linked reductases, C-terminal domain"/>
    <property type="match status" value="1"/>
</dbReference>
<name>A0A852VWC3_9MICO</name>
<feature type="domain" description="FAD-binding" evidence="6">
    <location>
        <begin position="3"/>
        <end position="339"/>
    </location>
</feature>
<comment type="caution">
    <text evidence="7">The sequence shown here is derived from an EMBL/GenBank/DDBJ whole genome shotgun (WGS) entry which is preliminary data.</text>
</comment>
<keyword evidence="3" id="KW-0274">FAD</keyword>
<accession>A0A852VWC3</accession>
<dbReference type="PANTHER" id="PTHR13789:SF318">
    <property type="entry name" value="GERANYLGERANYL DIPHOSPHATE REDUCTASE"/>
    <property type="match status" value="1"/>
</dbReference>
<evidence type="ECO:0000256" key="5">
    <source>
        <dbReference type="ARBA" id="ARBA00023033"/>
    </source>
</evidence>
<evidence type="ECO:0000313" key="7">
    <source>
        <dbReference type="EMBL" id="NYF98075.1"/>
    </source>
</evidence>
<keyword evidence="5" id="KW-0503">Monooxygenase</keyword>
<dbReference type="GO" id="GO:0018658">
    <property type="term" value="F:salicylate 1-monooxygenase activity"/>
    <property type="evidence" value="ECO:0007669"/>
    <property type="project" value="UniProtKB-EC"/>
</dbReference>
<evidence type="ECO:0000256" key="1">
    <source>
        <dbReference type="ARBA" id="ARBA00001974"/>
    </source>
</evidence>
<organism evidence="7 8">
    <name type="scientific">Janibacter cremeus</name>
    <dbReference type="NCBI Taxonomy" id="1285192"/>
    <lineage>
        <taxon>Bacteria</taxon>
        <taxon>Bacillati</taxon>
        <taxon>Actinomycetota</taxon>
        <taxon>Actinomycetes</taxon>
        <taxon>Micrococcales</taxon>
        <taxon>Intrasporangiaceae</taxon>
        <taxon>Janibacter</taxon>
    </lineage>
</organism>
<dbReference type="SUPFAM" id="SSF51905">
    <property type="entry name" value="FAD/NAD(P)-binding domain"/>
    <property type="match status" value="1"/>
</dbReference>
<dbReference type="InterPro" id="IPR050493">
    <property type="entry name" value="FAD-dep_Monooxygenase_BioMet"/>
</dbReference>
<dbReference type="EMBL" id="JACCAE010000001">
    <property type="protein sequence ID" value="NYF98075.1"/>
    <property type="molecule type" value="Genomic_DNA"/>
</dbReference>
<keyword evidence="8" id="KW-1185">Reference proteome</keyword>